<dbReference type="SUPFAM" id="SSF57903">
    <property type="entry name" value="FYVE/PHD zinc finger"/>
    <property type="match status" value="1"/>
</dbReference>
<dbReference type="PANTHER" id="PTHR10333">
    <property type="entry name" value="INHIBITOR OF GROWTH PROTEIN"/>
    <property type="match status" value="1"/>
</dbReference>
<name>A0A8H4R0B5_9AGAR</name>
<feature type="compositionally biased region" description="Polar residues" evidence="16">
    <location>
        <begin position="115"/>
        <end position="137"/>
    </location>
</feature>
<feature type="binding site" evidence="12">
    <location>
        <position position="352"/>
    </location>
    <ligand>
        <name>Zn(2+)</name>
        <dbReference type="ChEBI" id="CHEBI:29105"/>
        <label>2</label>
    </ligand>
</feature>
<feature type="site" description="Histone H3K4me3 binding" evidence="11">
    <location>
        <position position="333"/>
    </location>
</feature>
<dbReference type="InterPro" id="IPR019787">
    <property type="entry name" value="Znf_PHD-finger"/>
</dbReference>
<feature type="compositionally biased region" description="Acidic residues" evidence="16">
    <location>
        <begin position="307"/>
        <end position="323"/>
    </location>
</feature>
<dbReference type="CDD" id="cd16858">
    <property type="entry name" value="ING_ING3_Yng2p"/>
    <property type="match status" value="1"/>
</dbReference>
<comment type="function">
    <text evidence="14">Component of an histone acetyltransferase complex.</text>
</comment>
<keyword evidence="19" id="KW-1185">Reference proteome</keyword>
<dbReference type="GO" id="GO:0008270">
    <property type="term" value="F:zinc ion binding"/>
    <property type="evidence" value="ECO:0007669"/>
    <property type="project" value="UniProtKB-KW"/>
</dbReference>
<feature type="binding site" evidence="12">
    <location>
        <position position="361"/>
    </location>
    <ligand>
        <name>Zn(2+)</name>
        <dbReference type="ChEBI" id="CHEBI:29105"/>
        <label>1</label>
    </ligand>
</feature>
<evidence type="ECO:0000256" key="6">
    <source>
        <dbReference type="ARBA" id="ARBA00022833"/>
    </source>
</evidence>
<proteinExistence type="inferred from homology"/>
<dbReference type="EMBL" id="JAACJL010000016">
    <property type="protein sequence ID" value="KAF4619926.1"/>
    <property type="molecule type" value="Genomic_DNA"/>
</dbReference>
<feature type="binding site" evidence="12">
    <location>
        <position position="377"/>
    </location>
    <ligand>
        <name>Zn(2+)</name>
        <dbReference type="ChEBI" id="CHEBI:29105"/>
        <label>2</label>
    </ligand>
</feature>
<evidence type="ECO:0000256" key="1">
    <source>
        <dbReference type="ARBA" id="ARBA00004123"/>
    </source>
</evidence>
<dbReference type="GO" id="GO:0000785">
    <property type="term" value="C:chromatin"/>
    <property type="evidence" value="ECO:0007669"/>
    <property type="project" value="UniProtKB-ARBA"/>
</dbReference>
<feature type="region of interest" description="Disordered" evidence="16">
    <location>
        <begin position="268"/>
        <end position="323"/>
    </location>
</feature>
<dbReference type="Pfam" id="PF12998">
    <property type="entry name" value="ING"/>
    <property type="match status" value="1"/>
</dbReference>
<feature type="domain" description="PHD-type" evidence="17">
    <location>
        <begin position="331"/>
        <end position="380"/>
    </location>
</feature>
<evidence type="ECO:0000256" key="15">
    <source>
        <dbReference type="SAM" id="Coils"/>
    </source>
</evidence>
<feature type="binding site" evidence="12">
    <location>
        <position position="374"/>
    </location>
    <ligand>
        <name>Zn(2+)</name>
        <dbReference type="ChEBI" id="CHEBI:29105"/>
        <label>2</label>
    </ligand>
</feature>
<dbReference type="PROSITE" id="PS01359">
    <property type="entry name" value="ZF_PHD_1"/>
    <property type="match status" value="1"/>
</dbReference>
<feature type="compositionally biased region" description="Polar residues" evidence="16">
    <location>
        <begin position="281"/>
        <end position="300"/>
    </location>
</feature>
<dbReference type="GO" id="GO:0006325">
    <property type="term" value="P:chromatin organization"/>
    <property type="evidence" value="ECO:0007669"/>
    <property type="project" value="UniProtKB-KW"/>
</dbReference>
<evidence type="ECO:0000256" key="7">
    <source>
        <dbReference type="ARBA" id="ARBA00022853"/>
    </source>
</evidence>
<keyword evidence="4 12" id="KW-0479">Metal-binding</keyword>
<dbReference type="Proteomes" id="UP000521872">
    <property type="component" value="Unassembled WGS sequence"/>
</dbReference>
<organism evidence="18 19">
    <name type="scientific">Agrocybe pediades</name>
    <dbReference type="NCBI Taxonomy" id="84607"/>
    <lineage>
        <taxon>Eukaryota</taxon>
        <taxon>Fungi</taxon>
        <taxon>Dikarya</taxon>
        <taxon>Basidiomycota</taxon>
        <taxon>Agaricomycotina</taxon>
        <taxon>Agaricomycetes</taxon>
        <taxon>Agaricomycetidae</taxon>
        <taxon>Agaricales</taxon>
        <taxon>Agaricineae</taxon>
        <taxon>Strophariaceae</taxon>
        <taxon>Agrocybe</taxon>
    </lineage>
</organism>
<dbReference type="SMART" id="SM01408">
    <property type="entry name" value="ING"/>
    <property type="match status" value="1"/>
</dbReference>
<dbReference type="Gene3D" id="3.30.40.10">
    <property type="entry name" value="Zinc/RING finger domain, C3HC4 (zinc finger)"/>
    <property type="match status" value="1"/>
</dbReference>
<dbReference type="InterPro" id="IPR013083">
    <property type="entry name" value="Znf_RING/FYVE/PHD"/>
</dbReference>
<comment type="similarity">
    <text evidence="2 14">Belongs to the ING family.</text>
</comment>
<feature type="site" description="Histone H3K4me3 binding" evidence="11">
    <location>
        <position position="344"/>
    </location>
</feature>
<evidence type="ECO:0000256" key="13">
    <source>
        <dbReference type="PROSITE-ProRule" id="PRU00146"/>
    </source>
</evidence>
<evidence type="ECO:0000256" key="4">
    <source>
        <dbReference type="ARBA" id="ARBA00022723"/>
    </source>
</evidence>
<comment type="subcellular location">
    <subcellularLocation>
        <location evidence="1 14">Nucleus</location>
    </subcellularLocation>
</comment>
<feature type="binding site" evidence="12">
    <location>
        <position position="358"/>
    </location>
    <ligand>
        <name>Zn(2+)</name>
        <dbReference type="ChEBI" id="CHEBI:29105"/>
        <label>1</label>
    </ligand>
</feature>
<dbReference type="AlphaFoldDB" id="A0A8H4R0B5"/>
<evidence type="ECO:0000313" key="19">
    <source>
        <dbReference type="Proteomes" id="UP000521872"/>
    </source>
</evidence>
<evidence type="ECO:0000256" key="2">
    <source>
        <dbReference type="ARBA" id="ARBA00010210"/>
    </source>
</evidence>
<dbReference type="InterPro" id="IPR011011">
    <property type="entry name" value="Znf_FYVE_PHD"/>
</dbReference>
<feature type="region of interest" description="Disordered" evidence="16">
    <location>
        <begin position="115"/>
        <end position="140"/>
    </location>
</feature>
<keyword evidence="5 13" id="KW-0863">Zinc-finger</keyword>
<dbReference type="Gene3D" id="6.10.140.1740">
    <property type="match status" value="1"/>
</dbReference>
<sequence length="391" mass="43383">MSLLTQSVPNYEEAATVAADFISNVIALQHEHPYLPDGLETYIRSIIHSASIKAIESLADSISFYRLGLDNLPQEVQHLLQEIKIKDQRCYELQQDIAKDQAKYIKSALKQSAPPSTSIVQGNSRTASPVTTPTSTHSKAHLPARISNAYAELEALSNEKTEIAQRILNLLTRTRSRLDSDLTRVRTLQGEPTEDVRNPYIPNIPSVAQLRSASPYGLKRAESGLSGTNAVIQLGESLRNATHADNVISISAASGPSYTKKRKINANTSIKLPSPAPVAIQSHSTASHSRSRLSRQSTARAQQQQQQEEEDLDADAEGEEDIEEDAEEDLTLYCFCHKQSYGDMIGCDNPDCPYQWFHISCVGVKTPLPDKWYCPECIKAKQEKRKGRKKQ</sequence>
<evidence type="ECO:0000256" key="16">
    <source>
        <dbReference type="SAM" id="MobiDB-lite"/>
    </source>
</evidence>
<feature type="binding site" evidence="12">
    <location>
        <position position="347"/>
    </location>
    <ligand>
        <name>Zn(2+)</name>
        <dbReference type="ChEBI" id="CHEBI:29105"/>
        <label>2</label>
    </ligand>
</feature>
<evidence type="ECO:0000256" key="8">
    <source>
        <dbReference type="ARBA" id="ARBA00023015"/>
    </source>
</evidence>
<feature type="binding site" evidence="12">
    <location>
        <position position="336"/>
    </location>
    <ligand>
        <name>Zn(2+)</name>
        <dbReference type="ChEBI" id="CHEBI:29105"/>
        <label>1</label>
    </ligand>
</feature>
<evidence type="ECO:0000256" key="9">
    <source>
        <dbReference type="ARBA" id="ARBA00023163"/>
    </source>
</evidence>
<evidence type="ECO:0000259" key="17">
    <source>
        <dbReference type="PROSITE" id="PS50016"/>
    </source>
</evidence>
<dbReference type="PROSITE" id="PS50016">
    <property type="entry name" value="ZF_PHD_2"/>
    <property type="match status" value="1"/>
</dbReference>
<keyword evidence="3" id="KW-0341">Growth regulation</keyword>
<dbReference type="CDD" id="cd15505">
    <property type="entry name" value="PHD_ING"/>
    <property type="match status" value="1"/>
</dbReference>
<feature type="binding site" evidence="12">
    <location>
        <position position="334"/>
    </location>
    <ligand>
        <name>Zn(2+)</name>
        <dbReference type="ChEBI" id="CHEBI:29105"/>
        <label>1</label>
    </ligand>
</feature>
<dbReference type="InterPro" id="IPR028651">
    <property type="entry name" value="ING_fam"/>
</dbReference>
<evidence type="ECO:0000256" key="5">
    <source>
        <dbReference type="ARBA" id="ARBA00022771"/>
    </source>
</evidence>
<dbReference type="PANTHER" id="PTHR10333:SF103">
    <property type="entry name" value="INHIBITOR OF GROWTH PROTEIN 3"/>
    <property type="match status" value="1"/>
</dbReference>
<keyword evidence="15" id="KW-0175">Coiled coil</keyword>
<dbReference type="InterPro" id="IPR019786">
    <property type="entry name" value="Zinc_finger_PHD-type_CS"/>
</dbReference>
<evidence type="ECO:0000313" key="18">
    <source>
        <dbReference type="EMBL" id="KAF4619926.1"/>
    </source>
</evidence>
<evidence type="ECO:0000256" key="3">
    <source>
        <dbReference type="ARBA" id="ARBA00022604"/>
    </source>
</evidence>
<keyword evidence="9" id="KW-0804">Transcription</keyword>
<evidence type="ECO:0000256" key="11">
    <source>
        <dbReference type="PIRSR" id="PIRSR628651-50"/>
    </source>
</evidence>
<keyword evidence="8" id="KW-0805">Transcription regulation</keyword>
<dbReference type="InterPro" id="IPR001965">
    <property type="entry name" value="Znf_PHD"/>
</dbReference>
<reference evidence="18 19" key="1">
    <citation type="submission" date="2019-12" db="EMBL/GenBank/DDBJ databases">
        <authorList>
            <person name="Floudas D."/>
            <person name="Bentzer J."/>
            <person name="Ahren D."/>
            <person name="Johansson T."/>
            <person name="Persson P."/>
            <person name="Tunlid A."/>
        </authorList>
    </citation>
    <scope>NUCLEOTIDE SEQUENCE [LARGE SCALE GENOMIC DNA]</scope>
    <source>
        <strain evidence="18 19">CBS 102.39</strain>
    </source>
</reference>
<gene>
    <name evidence="18" type="ORF">D9613_004926</name>
</gene>
<feature type="coiled-coil region" evidence="15">
    <location>
        <begin position="146"/>
        <end position="173"/>
    </location>
</feature>
<protein>
    <recommendedName>
        <fullName evidence="14">Chromatin modification-related protein</fullName>
    </recommendedName>
</protein>
<dbReference type="GO" id="GO:0005634">
    <property type="term" value="C:nucleus"/>
    <property type="evidence" value="ECO:0007669"/>
    <property type="project" value="UniProtKB-SubCell"/>
</dbReference>
<comment type="caution">
    <text evidence="18">The sequence shown here is derived from an EMBL/GenBank/DDBJ whole genome shotgun (WGS) entry which is preliminary data.</text>
</comment>
<comment type="subunit">
    <text evidence="14">Component of an histone acetyltransferase complex. Interacts with H3K4me3 and to a lesser extent with H3K4me2.</text>
</comment>
<dbReference type="SMART" id="SM00249">
    <property type="entry name" value="PHD"/>
    <property type="match status" value="1"/>
</dbReference>
<comment type="domain">
    <text evidence="14">The PHD-type zinc finger mediates the binding to H3K4me3.</text>
</comment>
<accession>A0A8H4R0B5</accession>
<feature type="site" description="Histone H3K4me3 binding" evidence="11">
    <location>
        <position position="356"/>
    </location>
</feature>
<keyword evidence="10 14" id="KW-0539">Nucleus</keyword>
<evidence type="ECO:0000256" key="14">
    <source>
        <dbReference type="RuleBase" id="RU361213"/>
    </source>
</evidence>
<evidence type="ECO:0000256" key="12">
    <source>
        <dbReference type="PIRSR" id="PIRSR628651-51"/>
    </source>
</evidence>
<keyword evidence="7 14" id="KW-0156">Chromatin regulator</keyword>
<keyword evidence="6 12" id="KW-0862">Zinc</keyword>
<evidence type="ECO:0000256" key="10">
    <source>
        <dbReference type="ARBA" id="ARBA00023242"/>
    </source>
</evidence>
<dbReference type="InterPro" id="IPR024610">
    <property type="entry name" value="ING_N_histone-binding"/>
</dbReference>
<feature type="site" description="Histone H3K4me3 binding" evidence="11">
    <location>
        <position position="348"/>
    </location>
</feature>